<dbReference type="Gene3D" id="2.30.40.10">
    <property type="entry name" value="Urease, subunit C, domain 1"/>
    <property type="match status" value="1"/>
</dbReference>
<dbReference type="NCBIfam" id="TIGR00221">
    <property type="entry name" value="nagA"/>
    <property type="match status" value="1"/>
</dbReference>
<feature type="domain" description="Amidohydrolase-related" evidence="8">
    <location>
        <begin position="51"/>
        <end position="370"/>
    </location>
</feature>
<evidence type="ECO:0000256" key="4">
    <source>
        <dbReference type="ARBA" id="ARBA00023277"/>
    </source>
</evidence>
<dbReference type="InterPro" id="IPR006680">
    <property type="entry name" value="Amidohydro-rel"/>
</dbReference>
<dbReference type="EC" id="3.5.1.25" evidence="9"/>
<evidence type="ECO:0000313" key="9">
    <source>
        <dbReference type="EMBL" id="MBC8544871.1"/>
    </source>
</evidence>
<dbReference type="InterPro" id="IPR032466">
    <property type="entry name" value="Metal_Hydrolase"/>
</dbReference>
<comment type="cofactor">
    <cofactor evidence="7">
        <name>a divalent metal cation</name>
        <dbReference type="ChEBI" id="CHEBI:60240"/>
    </cofactor>
    <text evidence="7">Binds 1 divalent metal cation per subunit.</text>
</comment>
<dbReference type="PANTHER" id="PTHR11113:SF14">
    <property type="entry name" value="N-ACETYLGLUCOSAMINE-6-PHOSPHATE DEACETYLASE"/>
    <property type="match status" value="1"/>
</dbReference>
<dbReference type="PIRSF" id="PIRSF038994">
    <property type="entry name" value="NagA"/>
    <property type="match status" value="1"/>
</dbReference>
<name>A0A926DVJ6_9FIRM</name>
<dbReference type="GO" id="GO:0006046">
    <property type="term" value="P:N-acetylglucosamine catabolic process"/>
    <property type="evidence" value="ECO:0007669"/>
    <property type="project" value="TreeGrafter"/>
</dbReference>
<evidence type="ECO:0000256" key="5">
    <source>
        <dbReference type="PIRNR" id="PIRNR038994"/>
    </source>
</evidence>
<dbReference type="InterPro" id="IPR011059">
    <property type="entry name" value="Metal-dep_hydrolase_composite"/>
</dbReference>
<dbReference type="SUPFAM" id="SSF51556">
    <property type="entry name" value="Metallo-dependent hydrolases"/>
    <property type="match status" value="1"/>
</dbReference>
<feature type="binding site" evidence="7">
    <location>
        <position position="191"/>
    </location>
    <ligand>
        <name>Zn(2+)</name>
        <dbReference type="ChEBI" id="CHEBI:29105"/>
    </ligand>
</feature>
<comment type="caution">
    <text evidence="9">The sequence shown here is derived from an EMBL/GenBank/DDBJ whole genome shotgun (WGS) entry which is preliminary data.</text>
</comment>
<dbReference type="AlphaFoldDB" id="A0A926DVJ6"/>
<keyword evidence="3 5" id="KW-0378">Hydrolase</keyword>
<sequence length="392" mass="42067">MLTFIKNATLLTPLCRRSGVIVIQDRQIEAIEDHVEIPDGATVIDAQGLYAAPGFVDLHVHGGGGYGVMDCNSQEIIRMCQAHAQHGVTSILPTTLASPISHLQRAIEAVRQAKEEYPGILGIHLEGPFLSPSQKGAQNEDSILPATQENVRALLDTWDGIRMMGAAPEAVGGLALADTLREAGIVPSIAHSDADYDTVVKAIEHGYTDVTHIYSSCSSVIRKNGYRVPGVVEAGLLQDELTVQIIADGRHLPTALLRLIVKCKGPDKISLISDGLEYSASQIQEGTVYRQANGVETIYEDQVMKLLDRQAFAGSTASGDRLVRTMVEVGVSLQDAITMASTTPARVIGEDRRKGRLAPGYDADLVLFDGFISIKLTMGLGQILYSELGAEA</sequence>
<dbReference type="InterPro" id="IPR003764">
    <property type="entry name" value="GlcNAc_6-P_deAcase"/>
</dbReference>
<dbReference type="SUPFAM" id="SSF51338">
    <property type="entry name" value="Composite domain of metallo-dependent hydrolases"/>
    <property type="match status" value="1"/>
</dbReference>
<comment type="similarity">
    <text evidence="1 5">Belongs to the metallo-dependent hydrolases superfamily. NagA family.</text>
</comment>
<organism evidence="9 10">
    <name type="scientific">Bianquea renquensis</name>
    <dbReference type="NCBI Taxonomy" id="2763661"/>
    <lineage>
        <taxon>Bacteria</taxon>
        <taxon>Bacillati</taxon>
        <taxon>Bacillota</taxon>
        <taxon>Clostridia</taxon>
        <taxon>Eubacteriales</taxon>
        <taxon>Bianqueaceae</taxon>
        <taxon>Bianquea</taxon>
    </lineage>
</organism>
<dbReference type="PANTHER" id="PTHR11113">
    <property type="entry name" value="N-ACETYLGLUCOSAMINE-6-PHOSPHATE DEACETYLASE"/>
    <property type="match status" value="1"/>
</dbReference>
<reference evidence="9" key="1">
    <citation type="submission" date="2020-08" db="EMBL/GenBank/DDBJ databases">
        <title>Genome public.</title>
        <authorList>
            <person name="Liu C."/>
            <person name="Sun Q."/>
        </authorList>
    </citation>
    <scope>NUCLEOTIDE SEQUENCE</scope>
    <source>
        <strain evidence="9">NSJ-32</strain>
    </source>
</reference>
<evidence type="ECO:0000256" key="2">
    <source>
        <dbReference type="ARBA" id="ARBA00022723"/>
    </source>
</evidence>
<dbReference type="RefSeq" id="WP_177713935.1">
    <property type="nucleotide sequence ID" value="NZ_JACRSQ010000034.1"/>
</dbReference>
<evidence type="ECO:0000256" key="7">
    <source>
        <dbReference type="PIRSR" id="PIRSR038994-3"/>
    </source>
</evidence>
<dbReference type="Pfam" id="PF01979">
    <property type="entry name" value="Amidohydro_1"/>
    <property type="match status" value="1"/>
</dbReference>
<dbReference type="GO" id="GO:0046872">
    <property type="term" value="F:metal ion binding"/>
    <property type="evidence" value="ECO:0007669"/>
    <property type="project" value="UniProtKB-KW"/>
</dbReference>
<keyword evidence="10" id="KW-1185">Reference proteome</keyword>
<feature type="binding site" evidence="7">
    <location>
        <position position="212"/>
    </location>
    <ligand>
        <name>Zn(2+)</name>
        <dbReference type="ChEBI" id="CHEBI:29105"/>
    </ligand>
</feature>
<evidence type="ECO:0000256" key="3">
    <source>
        <dbReference type="ARBA" id="ARBA00022801"/>
    </source>
</evidence>
<gene>
    <name evidence="9" type="primary">nagA</name>
    <name evidence="9" type="ORF">H8730_15085</name>
</gene>
<feature type="active site" description="Proton donor/acceptor" evidence="6">
    <location>
        <position position="274"/>
    </location>
</feature>
<dbReference type="EMBL" id="JACRSQ010000034">
    <property type="protein sequence ID" value="MBC8544871.1"/>
    <property type="molecule type" value="Genomic_DNA"/>
</dbReference>
<accession>A0A926DVJ6</accession>
<keyword evidence="4 5" id="KW-0119">Carbohydrate metabolism</keyword>
<evidence type="ECO:0000256" key="1">
    <source>
        <dbReference type="ARBA" id="ARBA00010716"/>
    </source>
</evidence>
<protein>
    <submittedName>
        <fullName evidence="9">N-acetylglucosamine-6-phosphate deacetylase</fullName>
        <ecNumber evidence="9">3.5.1.25</ecNumber>
    </submittedName>
</protein>
<evidence type="ECO:0000313" key="10">
    <source>
        <dbReference type="Proteomes" id="UP000657006"/>
    </source>
</evidence>
<proteinExistence type="inferred from homology"/>
<keyword evidence="2 7" id="KW-0479">Metal-binding</keyword>
<dbReference type="Gene3D" id="3.20.20.140">
    <property type="entry name" value="Metal-dependent hydrolases"/>
    <property type="match status" value="1"/>
</dbReference>
<dbReference type="Proteomes" id="UP000657006">
    <property type="component" value="Unassembled WGS sequence"/>
</dbReference>
<feature type="binding site" evidence="7">
    <location>
        <position position="126"/>
    </location>
    <ligand>
        <name>Zn(2+)</name>
        <dbReference type="ChEBI" id="CHEBI:29105"/>
    </ligand>
</feature>
<evidence type="ECO:0000259" key="8">
    <source>
        <dbReference type="Pfam" id="PF01979"/>
    </source>
</evidence>
<dbReference type="GO" id="GO:0008448">
    <property type="term" value="F:N-acetylglucosamine-6-phosphate deacetylase activity"/>
    <property type="evidence" value="ECO:0007669"/>
    <property type="project" value="UniProtKB-EC"/>
</dbReference>
<evidence type="ECO:0000256" key="6">
    <source>
        <dbReference type="PIRSR" id="PIRSR038994-1"/>
    </source>
</evidence>